<proteinExistence type="predicted"/>
<keyword evidence="2" id="KW-1185">Reference proteome</keyword>
<dbReference type="AlphaFoldDB" id="A0A1F5L2K3"/>
<dbReference type="GeneID" id="34581978"/>
<gene>
    <name evidence="1" type="ORF">PENARI_c044G07541</name>
</gene>
<dbReference type="RefSeq" id="XP_022482894.1">
    <property type="nucleotide sequence ID" value="XM_022637244.1"/>
</dbReference>
<dbReference type="Proteomes" id="UP000177622">
    <property type="component" value="Unassembled WGS sequence"/>
</dbReference>
<dbReference type="EMBL" id="LXJU01000044">
    <property type="protein sequence ID" value="OGE47435.1"/>
    <property type="molecule type" value="Genomic_DNA"/>
</dbReference>
<organism evidence="1 2">
    <name type="scientific">Penicillium arizonense</name>
    <dbReference type="NCBI Taxonomy" id="1835702"/>
    <lineage>
        <taxon>Eukaryota</taxon>
        <taxon>Fungi</taxon>
        <taxon>Dikarya</taxon>
        <taxon>Ascomycota</taxon>
        <taxon>Pezizomycotina</taxon>
        <taxon>Eurotiomycetes</taxon>
        <taxon>Eurotiomycetidae</taxon>
        <taxon>Eurotiales</taxon>
        <taxon>Aspergillaceae</taxon>
        <taxon>Penicillium</taxon>
    </lineage>
</organism>
<comment type="caution">
    <text evidence="1">The sequence shown here is derived from an EMBL/GenBank/DDBJ whole genome shotgun (WGS) entry which is preliminary data.</text>
</comment>
<dbReference type="OrthoDB" id="3945550at2759"/>
<evidence type="ECO:0000313" key="2">
    <source>
        <dbReference type="Proteomes" id="UP000177622"/>
    </source>
</evidence>
<sequence length="99" mass="11234">MQELRFTMFTTIGEDGKAVYKAVGEFPYLTDLKILMICIGRPEERVSKDPKLQSRYYGNIKVNARLVETLSSSHLPCNVLKWTSTPCFHADAGAFGWNM</sequence>
<reference evidence="1 2" key="1">
    <citation type="journal article" date="2016" name="Sci. Rep.">
        <title>Penicillium arizonense, a new, genome sequenced fungal species, reveals a high chemical diversity in secreted metabolites.</title>
        <authorList>
            <person name="Grijseels S."/>
            <person name="Nielsen J.C."/>
            <person name="Randelovic M."/>
            <person name="Nielsen J."/>
            <person name="Nielsen K.F."/>
            <person name="Workman M."/>
            <person name="Frisvad J.C."/>
        </authorList>
    </citation>
    <scope>NUCLEOTIDE SEQUENCE [LARGE SCALE GENOMIC DNA]</scope>
    <source>
        <strain evidence="1 2">CBS 141311</strain>
    </source>
</reference>
<name>A0A1F5L2K3_PENAI</name>
<evidence type="ECO:0000313" key="1">
    <source>
        <dbReference type="EMBL" id="OGE47435.1"/>
    </source>
</evidence>
<accession>A0A1F5L2K3</accession>
<protein>
    <submittedName>
        <fullName evidence="1">Uncharacterized protein</fullName>
    </submittedName>
</protein>